<dbReference type="AlphaFoldDB" id="A0A0U3QHL7"/>
<accession>A0A0U3QHL7</accession>
<protein>
    <submittedName>
        <fullName evidence="1">Uncharacterized protein</fullName>
    </submittedName>
</protein>
<organism evidence="1">
    <name type="scientific">Pseudarthrobacter sulfonivorans</name>
    <dbReference type="NCBI Taxonomy" id="121292"/>
    <lineage>
        <taxon>Bacteria</taxon>
        <taxon>Bacillati</taxon>
        <taxon>Actinomycetota</taxon>
        <taxon>Actinomycetes</taxon>
        <taxon>Micrococcales</taxon>
        <taxon>Micrococcaceae</taxon>
        <taxon>Pseudarthrobacter</taxon>
    </lineage>
</organism>
<reference evidence="1 2" key="1">
    <citation type="submission" date="2015-12" db="EMBL/GenBank/DDBJ databases">
        <authorList>
            <person name="Shamseldin A."/>
            <person name="Moawad H."/>
            <person name="Abd El-Rahim W.M."/>
            <person name="Sadowsky M.J."/>
        </authorList>
    </citation>
    <scope>NUCLEOTIDE SEQUENCE [LARGE SCALE GENOMIC DNA]</scope>
    <source>
        <strain evidence="1 2">Ar51</strain>
    </source>
</reference>
<evidence type="ECO:0000313" key="1">
    <source>
        <dbReference type="EMBL" id="ALV39780.1"/>
    </source>
</evidence>
<dbReference type="EMBL" id="CP013747">
    <property type="protein sequence ID" value="ALV39780.1"/>
    <property type="molecule type" value="Genomic_DNA"/>
</dbReference>
<evidence type="ECO:0000313" key="2">
    <source>
        <dbReference type="Proteomes" id="UP000065151"/>
    </source>
</evidence>
<gene>
    <name evidence="1" type="ORF">AU252_00215</name>
</gene>
<proteinExistence type="predicted"/>
<dbReference type="Proteomes" id="UP000065151">
    <property type="component" value="Chromosome"/>
</dbReference>
<sequence length="59" mass="6661">MFRTKIYAARLDGVTAIFSIPLRIPDSTDSREGTFPPARWTHAQFSLCAFTSVDRTVKL</sequence>
<dbReference type="KEGG" id="psul:AU252_00215"/>
<name>A0A0U3QHL7_9MICC</name>